<dbReference type="FunFam" id="1.25.10.10:FF:000071">
    <property type="entry name" value="Coatomer subunit gamma"/>
    <property type="match status" value="1"/>
</dbReference>
<evidence type="ECO:0000256" key="2">
    <source>
        <dbReference type="ARBA" id="ARBA00010720"/>
    </source>
</evidence>
<evidence type="ECO:0000256" key="4">
    <source>
        <dbReference type="ARBA" id="ARBA00022448"/>
    </source>
</evidence>
<dbReference type="GO" id="GO:0005198">
    <property type="term" value="F:structural molecule activity"/>
    <property type="evidence" value="ECO:0007669"/>
    <property type="project" value="InterPro"/>
</dbReference>
<organism evidence="18">
    <name type="scientific">Soboliphyme baturini</name>
    <dbReference type="NCBI Taxonomy" id="241478"/>
    <lineage>
        <taxon>Eukaryota</taxon>
        <taxon>Metazoa</taxon>
        <taxon>Ecdysozoa</taxon>
        <taxon>Nematoda</taxon>
        <taxon>Enoplea</taxon>
        <taxon>Dorylaimia</taxon>
        <taxon>Dioctophymatida</taxon>
        <taxon>Dioctophymatoidea</taxon>
        <taxon>Soboliphymatidae</taxon>
        <taxon>Soboliphyme</taxon>
    </lineage>
</organism>
<dbReference type="GO" id="GO:0006886">
    <property type="term" value="P:intracellular protein transport"/>
    <property type="evidence" value="ECO:0007669"/>
    <property type="project" value="InterPro"/>
</dbReference>
<evidence type="ECO:0000256" key="5">
    <source>
        <dbReference type="ARBA" id="ARBA00022490"/>
    </source>
</evidence>
<sequence length="805" mass="89937">MLKRDKKDEESSSVGANPYQNCDKTMVIQEARIFNETPINSRKSCLILTKLLYLIYQGEQLSRSEATEVFFSVTKLWQSKDVILRRLVYLTIKELAPIADDVIIVTSSLTKDMTGKEDMYRAAAVRTLCRITDVSMLQSIERYMKQAIVDKSPAVASAALVSSLHLLRRNTDAVKRWINEVQEAVNSDNLMVQYHGLALLYQIRKQDRLAVTKLVQKYCKQGLKSPFAVCYLIRLAASLIEDNRAENLVLFDFLENCLRHKYEMVVFEAACAIASLPDITSKELSCAISVLQLFCSSSKATMRFAAVSTLSKIAVAHPAAVATCNVDLEQLITDQNRSIATLAITTLLKTGAESSVDRLMKQISSFVSEISDEFKIVVIDAIRSLCVRYPRKHGTMMTFLSTMLRDEGGFEYKKALVDTIITIIENNPEAKETGLAHLCEFIEDCEHVVLATKILYLLGTEGPKCSFPRKYIRFIFNRVLLEGPAVRAAAVTALAKFGAYCNDLLSDIVILLQRCLLDPDDEVRDRATYYLSMLSEENPQFNTDYIINGLCVSFPVLEKGLEDYCENPHEKPFDLRSIPLVPLAQRTAAERLPSANREAAPAKKPEKPLVSRHELYAQQLKAIPELDKLGVLLKSSEPVGLTELEVEISVTCVKHMFAKHVVFQNTLSDQLLQDVVVHMEPASEEWTVVTQIKCDQLPCNVPGSAYTVVMFPADSTDIVGTFSCVLKYTVKDTEADSGTGYPDEFVLEDVDVTVSDHIIALPCPDFNGLWTKLSSENELSDTYALASVKTLEGTTYRDLTLLFAA</sequence>
<dbReference type="FunFam" id="1.25.10.10:FF:000382">
    <property type="entry name" value="Coatomer subunit gamma"/>
    <property type="match status" value="1"/>
</dbReference>
<keyword evidence="8 13" id="KW-0653">Protein transport</keyword>
<dbReference type="InterPro" id="IPR013041">
    <property type="entry name" value="Clathrin_app_Ig-like_sf"/>
</dbReference>
<keyword evidence="17" id="KW-1185">Reference proteome</keyword>
<keyword evidence="6" id="KW-0677">Repeat</keyword>
<dbReference type="PANTHER" id="PTHR10261">
    <property type="entry name" value="COATOMER SUBUNIT GAMMA"/>
    <property type="match status" value="1"/>
</dbReference>
<feature type="domain" description="Clathrin/coatomer adaptor adaptin-like N-terminal" evidence="14">
    <location>
        <begin position="24"/>
        <end position="536"/>
    </location>
</feature>
<dbReference type="PIRSF" id="PIRSF037093">
    <property type="entry name" value="Coatomer_gamma_subunit"/>
    <property type="match status" value="1"/>
</dbReference>
<evidence type="ECO:0000256" key="10">
    <source>
        <dbReference type="ARBA" id="ARBA00023136"/>
    </source>
</evidence>
<accession>A0A183IMF7</accession>
<dbReference type="GO" id="GO:0005783">
    <property type="term" value="C:endoplasmic reticulum"/>
    <property type="evidence" value="ECO:0007669"/>
    <property type="project" value="TreeGrafter"/>
</dbReference>
<comment type="subunit">
    <text evidence="3">Oligomeric complex that consists of at least the alpha, beta, beta', gamma, delta, epsilon and zeta subunits.</text>
</comment>
<protein>
    <recommendedName>
        <fullName evidence="13">Coatomer subunit gamma</fullName>
    </recommendedName>
</protein>
<dbReference type="OrthoDB" id="1074925at2759"/>
<dbReference type="GO" id="GO:0030126">
    <property type="term" value="C:COPI vesicle coat"/>
    <property type="evidence" value="ECO:0007669"/>
    <property type="project" value="InterPro"/>
</dbReference>
<dbReference type="Proteomes" id="UP000270296">
    <property type="component" value="Unassembled WGS sequence"/>
</dbReference>
<reference evidence="16 17" key="2">
    <citation type="submission" date="2018-11" db="EMBL/GenBank/DDBJ databases">
        <authorList>
            <consortium name="Pathogen Informatics"/>
        </authorList>
    </citation>
    <scope>NUCLEOTIDE SEQUENCE [LARGE SCALE GENOMIC DNA]</scope>
</reference>
<dbReference type="InterPro" id="IPR037067">
    <property type="entry name" value="Coatomer_gsu_app_sf"/>
</dbReference>
<dbReference type="InterPro" id="IPR016024">
    <property type="entry name" value="ARM-type_fold"/>
</dbReference>
<dbReference type="Pfam" id="PF01602">
    <property type="entry name" value="Adaptin_N"/>
    <property type="match status" value="1"/>
</dbReference>
<dbReference type="SUPFAM" id="SSF48371">
    <property type="entry name" value="ARM repeat"/>
    <property type="match status" value="1"/>
</dbReference>
<dbReference type="Gene3D" id="2.60.40.1480">
    <property type="entry name" value="Coatomer, gamma subunit, appendage domain"/>
    <property type="match status" value="1"/>
</dbReference>
<dbReference type="SUPFAM" id="SSF49348">
    <property type="entry name" value="Clathrin adaptor appendage domain"/>
    <property type="match status" value="1"/>
</dbReference>
<comment type="similarity">
    <text evidence="2 13">Belongs to the COPG family.</text>
</comment>
<evidence type="ECO:0000256" key="11">
    <source>
        <dbReference type="ARBA" id="ARBA00023329"/>
    </source>
</evidence>
<comment type="subcellular location">
    <subcellularLocation>
        <location evidence="13">Cytoplasm</location>
    </subcellularLocation>
    <subcellularLocation>
        <location evidence="1 13">Golgi apparatus membrane</location>
        <topology evidence="1 13">Peripheral membrane protein</topology>
        <orientation evidence="1 13">Cytoplasmic side</orientation>
    </subcellularLocation>
    <subcellularLocation>
        <location evidence="13">Cytoplasmic vesicle</location>
        <location evidence="13">COPI-coated vesicle membrane</location>
        <topology evidence="13">Peripheral membrane protein</topology>
        <orientation evidence="13">Cytoplasmic side</orientation>
    </subcellularLocation>
</comment>
<dbReference type="FunFam" id="2.60.40.1480:FF:000001">
    <property type="entry name" value="Coatomer subunit gamma"/>
    <property type="match status" value="1"/>
</dbReference>
<evidence type="ECO:0000256" key="13">
    <source>
        <dbReference type="PIRNR" id="PIRNR037093"/>
    </source>
</evidence>
<dbReference type="GO" id="GO:0006888">
    <property type="term" value="P:endoplasmic reticulum to Golgi vesicle-mediated transport"/>
    <property type="evidence" value="ECO:0007669"/>
    <property type="project" value="TreeGrafter"/>
</dbReference>
<evidence type="ECO:0000256" key="3">
    <source>
        <dbReference type="ARBA" id="ARBA00011775"/>
    </source>
</evidence>
<reference evidence="18" key="1">
    <citation type="submission" date="2016-06" db="UniProtKB">
        <authorList>
            <consortium name="WormBaseParasite"/>
        </authorList>
    </citation>
    <scope>IDENTIFICATION</scope>
</reference>
<evidence type="ECO:0000256" key="8">
    <source>
        <dbReference type="ARBA" id="ARBA00022927"/>
    </source>
</evidence>
<evidence type="ECO:0000259" key="14">
    <source>
        <dbReference type="Pfam" id="PF01602"/>
    </source>
</evidence>
<dbReference type="Gene3D" id="1.25.10.10">
    <property type="entry name" value="Leucine-rich Repeat Variant"/>
    <property type="match status" value="2"/>
</dbReference>
<evidence type="ECO:0000313" key="18">
    <source>
        <dbReference type="WBParaSite" id="SBAD_0000500101-mRNA-1"/>
    </source>
</evidence>
<comment type="function">
    <text evidence="12 13">The coatomer is a cytosolic protein complex that binds to dilysine motifs and reversibly associates with Golgi non-clathrin-coated vesicles, which further mediate biosynthetic protein transport from the ER, via the Golgi up to the trans Golgi network. Coatomer complex is required for budding from Golgi membranes, and is essential for the retrograde Golgi-to-ER transport of dilysine-tagged proteins.</text>
</comment>
<keyword evidence="4 13" id="KW-0813">Transport</keyword>
<dbReference type="InterPro" id="IPR013040">
    <property type="entry name" value="Coatomer_gsu_app_Ig-like_dom"/>
</dbReference>
<keyword evidence="9 13" id="KW-0333">Golgi apparatus</keyword>
<dbReference type="Pfam" id="PF08752">
    <property type="entry name" value="COP-gamma_platf"/>
    <property type="match status" value="1"/>
</dbReference>
<name>A0A183IMF7_9BILA</name>
<dbReference type="InterPro" id="IPR011989">
    <property type="entry name" value="ARM-like"/>
</dbReference>
<evidence type="ECO:0000256" key="1">
    <source>
        <dbReference type="ARBA" id="ARBA00004255"/>
    </source>
</evidence>
<keyword evidence="10 13" id="KW-0472">Membrane</keyword>
<dbReference type="InterPro" id="IPR002553">
    <property type="entry name" value="Clathrin/coatomer_adapt-like_N"/>
</dbReference>
<evidence type="ECO:0000313" key="17">
    <source>
        <dbReference type="Proteomes" id="UP000270296"/>
    </source>
</evidence>
<feature type="domain" description="Coatomer gamma subunit appendage Ig-like subdomain" evidence="15">
    <location>
        <begin position="616"/>
        <end position="753"/>
    </location>
</feature>
<dbReference type="WBParaSite" id="SBAD_0000500101-mRNA-1">
    <property type="protein sequence ID" value="SBAD_0000500101-mRNA-1"/>
    <property type="gene ID" value="SBAD_0000500101"/>
</dbReference>
<evidence type="ECO:0000256" key="6">
    <source>
        <dbReference type="ARBA" id="ARBA00022737"/>
    </source>
</evidence>
<evidence type="ECO:0000256" key="12">
    <source>
        <dbReference type="ARBA" id="ARBA00025536"/>
    </source>
</evidence>
<dbReference type="GO" id="GO:0006891">
    <property type="term" value="P:intra-Golgi vesicle-mediated transport"/>
    <property type="evidence" value="ECO:0007669"/>
    <property type="project" value="TreeGrafter"/>
</dbReference>
<evidence type="ECO:0000259" key="15">
    <source>
        <dbReference type="Pfam" id="PF08752"/>
    </source>
</evidence>
<dbReference type="GO" id="GO:0009306">
    <property type="term" value="P:protein secretion"/>
    <property type="evidence" value="ECO:0007669"/>
    <property type="project" value="TreeGrafter"/>
</dbReference>
<evidence type="ECO:0000313" key="16">
    <source>
        <dbReference type="EMBL" id="VDP05440.1"/>
    </source>
</evidence>
<dbReference type="PANTHER" id="PTHR10261:SF0">
    <property type="entry name" value="COATOMER SUBUNIT GAMMA-2"/>
    <property type="match status" value="1"/>
</dbReference>
<dbReference type="GO" id="GO:0000139">
    <property type="term" value="C:Golgi membrane"/>
    <property type="evidence" value="ECO:0007669"/>
    <property type="project" value="UniProtKB-SubCell"/>
</dbReference>
<dbReference type="GO" id="GO:0005793">
    <property type="term" value="C:endoplasmic reticulum-Golgi intermediate compartment"/>
    <property type="evidence" value="ECO:0007669"/>
    <property type="project" value="TreeGrafter"/>
</dbReference>
<dbReference type="GO" id="GO:0072384">
    <property type="term" value="P:organelle transport along microtubule"/>
    <property type="evidence" value="ECO:0007669"/>
    <property type="project" value="TreeGrafter"/>
</dbReference>
<gene>
    <name evidence="16" type="ORF">SBAD_LOCUS4803</name>
</gene>
<keyword evidence="5 13" id="KW-0963">Cytoplasm</keyword>
<evidence type="ECO:0000256" key="7">
    <source>
        <dbReference type="ARBA" id="ARBA00022892"/>
    </source>
</evidence>
<dbReference type="EMBL" id="UZAM01008557">
    <property type="protein sequence ID" value="VDP05440.1"/>
    <property type="molecule type" value="Genomic_DNA"/>
</dbReference>
<proteinExistence type="inferred from homology"/>
<keyword evidence="7 13" id="KW-0931">ER-Golgi transport</keyword>
<keyword evidence="11 13" id="KW-0968">Cytoplasmic vesicle</keyword>
<dbReference type="AlphaFoldDB" id="A0A183IMF7"/>
<evidence type="ECO:0000256" key="9">
    <source>
        <dbReference type="ARBA" id="ARBA00023034"/>
    </source>
</evidence>
<dbReference type="InterPro" id="IPR017106">
    <property type="entry name" value="Coatomer_gsu"/>
</dbReference>